<organism evidence="5 6">
    <name type="scientific">Clonostachys byssicola</name>
    <dbReference type="NCBI Taxonomy" id="160290"/>
    <lineage>
        <taxon>Eukaryota</taxon>
        <taxon>Fungi</taxon>
        <taxon>Dikarya</taxon>
        <taxon>Ascomycota</taxon>
        <taxon>Pezizomycotina</taxon>
        <taxon>Sordariomycetes</taxon>
        <taxon>Hypocreomycetidae</taxon>
        <taxon>Hypocreales</taxon>
        <taxon>Bionectriaceae</taxon>
        <taxon>Clonostachys</taxon>
    </lineage>
</organism>
<dbReference type="PANTHER" id="PTHR42748">
    <property type="entry name" value="NITROGEN METABOLITE REPRESSION PROTEIN NMRA FAMILY MEMBER"/>
    <property type="match status" value="1"/>
</dbReference>
<dbReference type="Gene3D" id="3.40.50.720">
    <property type="entry name" value="NAD(P)-binding Rossmann-like Domain"/>
    <property type="match status" value="1"/>
</dbReference>
<gene>
    <name evidence="5" type="ORF">CBYS24578_00005174</name>
</gene>
<dbReference type="OrthoDB" id="419598at2759"/>
<keyword evidence="6" id="KW-1185">Reference proteome</keyword>
<dbReference type="GO" id="GO:0016491">
    <property type="term" value="F:oxidoreductase activity"/>
    <property type="evidence" value="ECO:0007669"/>
    <property type="project" value="UniProtKB-KW"/>
</dbReference>
<dbReference type="PANTHER" id="PTHR42748:SF30">
    <property type="entry name" value="NMRA-LIKE DOMAIN-CONTAINING PROTEIN"/>
    <property type="match status" value="1"/>
</dbReference>
<proteinExistence type="inferred from homology"/>
<dbReference type="InterPro" id="IPR036291">
    <property type="entry name" value="NAD(P)-bd_dom_sf"/>
</dbReference>
<evidence type="ECO:0000256" key="1">
    <source>
        <dbReference type="ARBA" id="ARBA00006328"/>
    </source>
</evidence>
<dbReference type="EMBL" id="CABFNO020001467">
    <property type="protein sequence ID" value="CAG9989479.1"/>
    <property type="molecule type" value="Genomic_DNA"/>
</dbReference>
<feature type="domain" description="NmrA-like" evidence="4">
    <location>
        <begin position="4"/>
        <end position="227"/>
    </location>
</feature>
<reference evidence="6" key="1">
    <citation type="submission" date="2019-06" db="EMBL/GenBank/DDBJ databases">
        <authorList>
            <person name="Broberg M."/>
        </authorList>
    </citation>
    <scope>NUCLEOTIDE SEQUENCE [LARGE SCALE GENOMIC DNA]</scope>
</reference>
<reference evidence="5 6" key="2">
    <citation type="submission" date="2021-10" db="EMBL/GenBank/DDBJ databases">
        <authorList>
            <person name="Piombo E."/>
        </authorList>
    </citation>
    <scope>NUCLEOTIDE SEQUENCE [LARGE SCALE GENOMIC DNA]</scope>
</reference>
<evidence type="ECO:0000256" key="3">
    <source>
        <dbReference type="ARBA" id="ARBA00023002"/>
    </source>
</evidence>
<dbReference type="InterPro" id="IPR008030">
    <property type="entry name" value="NmrA-like"/>
</dbReference>
<keyword evidence="3" id="KW-0560">Oxidoreductase</keyword>
<dbReference type="SUPFAM" id="SSF51735">
    <property type="entry name" value="NAD(P)-binding Rossmann-fold domains"/>
    <property type="match status" value="1"/>
</dbReference>
<accession>A0A9N9UEZ6</accession>
<dbReference type="AlphaFoldDB" id="A0A9N9UEZ6"/>
<dbReference type="Pfam" id="PF05368">
    <property type="entry name" value="NmrA"/>
    <property type="match status" value="1"/>
</dbReference>
<evidence type="ECO:0000313" key="6">
    <source>
        <dbReference type="Proteomes" id="UP000754883"/>
    </source>
</evidence>
<dbReference type="CDD" id="cd05251">
    <property type="entry name" value="NmrA_like_SDR_a"/>
    <property type="match status" value="1"/>
</dbReference>
<keyword evidence="2" id="KW-0521">NADP</keyword>
<comment type="similarity">
    <text evidence="1">Belongs to the NmrA-type oxidoreductase family.</text>
</comment>
<dbReference type="Proteomes" id="UP000754883">
    <property type="component" value="Unassembled WGS sequence"/>
</dbReference>
<comment type="caution">
    <text evidence="5">The sequence shown here is derived from an EMBL/GenBank/DDBJ whole genome shotgun (WGS) entry which is preliminary data.</text>
</comment>
<dbReference type="GO" id="GO:0005634">
    <property type="term" value="C:nucleus"/>
    <property type="evidence" value="ECO:0007669"/>
    <property type="project" value="TreeGrafter"/>
</dbReference>
<protein>
    <recommendedName>
        <fullName evidence="4">NmrA-like domain-containing protein</fullName>
    </recommendedName>
</protein>
<dbReference type="Gene3D" id="3.90.25.10">
    <property type="entry name" value="UDP-galactose 4-epimerase, domain 1"/>
    <property type="match status" value="1"/>
</dbReference>
<dbReference type="InterPro" id="IPR051164">
    <property type="entry name" value="NmrA-like_oxidored"/>
</dbReference>
<sequence length="292" mass="32136">MTIVLVVGATGQQGGGVISALLGYGRTDLTIKALTRNTSSAAAQSLTRRGVKLCKGDLLDRQSLLNALDGVDAAYLVTDFRGPEDIEGEMKQGKQFVDAAKESGVKHIVFSSVAGADISKPVDHFYTKYRLEEYIKQSGLNWTIVRPVGFMEVLPPPGIGRFFFMSAMASLMGDTKQKYVACEDIGKAVAAALVNPTKFSGKVVTVAGEVANVDELQSALEKGEGRKGWGRIWLPRWIIIRLTPHHYRQMFDWLFYENCQPGSPEETKEIIPDLLSIEAWARKQQAERAIAR</sequence>
<evidence type="ECO:0000259" key="4">
    <source>
        <dbReference type="Pfam" id="PF05368"/>
    </source>
</evidence>
<name>A0A9N9UEZ6_9HYPO</name>
<evidence type="ECO:0000256" key="2">
    <source>
        <dbReference type="ARBA" id="ARBA00022857"/>
    </source>
</evidence>
<evidence type="ECO:0000313" key="5">
    <source>
        <dbReference type="EMBL" id="CAG9989479.1"/>
    </source>
</evidence>